<reference evidence="7 8" key="1">
    <citation type="journal article" date="2001" name="J. Virol.">
        <title>Analysis and characterization of the complete genome of tupaia (tree shrew) herpesvirus.</title>
        <authorList>
            <person name="Bahr U."/>
            <person name="Darai G."/>
        </authorList>
    </citation>
    <scope>NUCLEOTIDE SEQUENCE [LARGE SCALE GENOMIC DNA]</scope>
    <source>
        <strain evidence="7">2</strain>
    </source>
</reference>
<dbReference type="GO" id="GO:0005524">
    <property type="term" value="F:ATP binding"/>
    <property type="evidence" value="ECO:0007669"/>
    <property type="project" value="UniProtKB-KW"/>
</dbReference>
<accession>Q91TJ8</accession>
<evidence type="ECO:0000313" key="8">
    <source>
        <dbReference type="Proteomes" id="UP000137095"/>
    </source>
</evidence>
<proteinExistence type="predicted"/>
<feature type="region of interest" description="Disordered" evidence="5">
    <location>
        <begin position="103"/>
        <end position="160"/>
    </location>
</feature>
<dbReference type="InterPro" id="IPR003840">
    <property type="entry name" value="DNA_helicase_dom"/>
</dbReference>
<sequence length="965" mass="107347">MASAPRASRYDANFILNMSSAVKIEWIVDKVKSLAAERFPADLLPPDWFRSMMPPPPPPPAGSAAAATDEPAARPTKTTVAAKTDRDDEPAFGRAEYYHSEYFDDYSPPTGGGESPATPPEDGWRTTGTAPSPRSSPPSSSAGPIPGPGPGPGPGTAARDYPRLPFLPFRVLLITGTAGAGKTSSIQVLAANLNCVVTGTTVIAAQNLSFVLHRSKSALVKTIYRVFGFNSKHVSIAEGLSPAAAGAAAAAAAASLADRPAVERQQLQDLYLYWPVIRDIVERHLDLRDRGQAGHRSELCESNVIVIDECGLMLRYMLHAVVFFYYFYNAVEDTPLYRQRRVPCLVCVGSPTQTEALETSYDNQTQNKSVRRGLDVLSALISDAPLVEYCRTLDNWVMFINNKRCTDLDFSDLLKYIEFGLPLTPEHIEYIDRFVRPPGLIRDPAQVCDMTRLFISHAEVKRYFKRLHDQLRLEERERLFELPVYCLLHSAAFEEYCELSETSGLAAQPELWFRNNVTRIINYSQFVDHNTSDRIQVEQLVDEGGGRGGRGGAADDGEEDDFDERAADTAGAEPTRLTLLTMQITYIRHSSVGVNSKMRICVIGYSDTFERFVEVLQRDIFIDRISCEQAIYAYSLLSGLLYSAMYLFYTSPFATLDVLRELAAVPLPYLSALCSEEAAATSGEDPAVAGEDRHDIPCLSRGAAGASLESEISDLELLVASELYTDRFFTWYAKPPPTSQTSFEEIVQIYTVFRDIFVQRFQILQRASRGQFGRSPMMAYNRRNVHVRRTCEIASYSKSFVGMLAFASPVDSYTLEGFTKDEVVTLTNERARIHPRVLERGLPRLVLKDALGFVSVLESNVSKFVDSSYGKSLHICTTFDHGITSRAAMTIAKSQGLSLGKVAIDFGDDPRNLRLSQIYVAMSRVTDPDQLIMNLNPMRLPYERNTYITPYICRALKNRSTLLIF</sequence>
<evidence type="ECO:0000256" key="2">
    <source>
        <dbReference type="ARBA" id="ARBA00022801"/>
    </source>
</evidence>
<dbReference type="Gene3D" id="3.40.50.300">
    <property type="entry name" value="P-loop containing nucleotide triphosphate hydrolases"/>
    <property type="match status" value="1"/>
</dbReference>
<dbReference type="SUPFAM" id="SSF52540">
    <property type="entry name" value="P-loop containing nucleoside triphosphate hydrolases"/>
    <property type="match status" value="2"/>
</dbReference>
<keyword evidence="8" id="KW-1185">Reference proteome</keyword>
<dbReference type="CDD" id="cd18809">
    <property type="entry name" value="SF1_C_RecD"/>
    <property type="match status" value="1"/>
</dbReference>
<name>Q91TJ8_TUHV1</name>
<evidence type="ECO:0000256" key="1">
    <source>
        <dbReference type="ARBA" id="ARBA00022741"/>
    </source>
</evidence>
<dbReference type="InterPro" id="IPR027417">
    <property type="entry name" value="P-loop_NTPase"/>
</dbReference>
<dbReference type="EMBL" id="AF281817">
    <property type="protein sequence ID" value="AAK57149.1"/>
    <property type="molecule type" value="Genomic_DNA"/>
</dbReference>
<feature type="compositionally biased region" description="Low complexity" evidence="5">
    <location>
        <begin position="62"/>
        <end position="75"/>
    </location>
</feature>
<evidence type="ECO:0000256" key="5">
    <source>
        <dbReference type="SAM" id="MobiDB-lite"/>
    </source>
</evidence>
<dbReference type="Proteomes" id="UP000137095">
    <property type="component" value="Segment"/>
</dbReference>
<dbReference type="GeneID" id="921132"/>
<keyword evidence="3" id="KW-0347">Helicase</keyword>
<evidence type="ECO:0000259" key="6">
    <source>
        <dbReference type="Pfam" id="PF02689"/>
    </source>
</evidence>
<feature type="region of interest" description="Disordered" evidence="5">
    <location>
        <begin position="50"/>
        <end position="91"/>
    </location>
</feature>
<feature type="compositionally biased region" description="Low complexity" evidence="5">
    <location>
        <begin position="125"/>
        <end position="144"/>
    </location>
</feature>
<evidence type="ECO:0000256" key="3">
    <source>
        <dbReference type="ARBA" id="ARBA00022806"/>
    </source>
</evidence>
<dbReference type="KEGG" id="vg:921132"/>
<keyword evidence="1" id="KW-0547">Nucleotide-binding</keyword>
<dbReference type="GO" id="GO:0004386">
    <property type="term" value="F:helicase activity"/>
    <property type="evidence" value="ECO:0007669"/>
    <property type="project" value="UniProtKB-KW"/>
</dbReference>
<keyword evidence="4" id="KW-0067">ATP-binding</keyword>
<dbReference type="OrthoDB" id="496at10239"/>
<organismHost>
    <name type="scientific">Tupaia belangeri</name>
    <name type="common">Common tree shrew</name>
    <name type="synonym">Tupaia glis belangeri</name>
    <dbReference type="NCBI Taxonomy" id="37347"/>
</organismHost>
<evidence type="ECO:0000256" key="4">
    <source>
        <dbReference type="ARBA" id="ARBA00022840"/>
    </source>
</evidence>
<organism evidence="7 8">
    <name type="scientific">Tupaiid herpesvirus 1 (strain 1)</name>
    <name type="common">TuHV-1</name>
    <name type="synonym">Herpesvirus tupaia (strain 1)</name>
    <dbReference type="NCBI Taxonomy" id="10397"/>
    <lineage>
        <taxon>Viruses</taxon>
        <taxon>Duplodnaviria</taxon>
        <taxon>Heunggongvirae</taxon>
        <taxon>Peploviricota</taxon>
        <taxon>Herviviricetes</taxon>
        <taxon>Herpesvirales</taxon>
        <taxon>Orthoherpesviridae</taxon>
        <taxon>Betaherpesvirinae</taxon>
        <taxon>Quwivirus</taxon>
        <taxon>Quwivirus tupaiidbeta1</taxon>
    </lineage>
</organism>
<dbReference type="RefSeq" id="NP_116454.1">
    <property type="nucleotide sequence ID" value="NC_002794.1"/>
</dbReference>
<dbReference type="Pfam" id="PF02689">
    <property type="entry name" value="Herpes_Helicase"/>
    <property type="match status" value="1"/>
</dbReference>
<feature type="domain" description="DNA replication helicase" evidence="6">
    <location>
        <begin position="9"/>
        <end position="965"/>
    </location>
</feature>
<evidence type="ECO:0000313" key="7">
    <source>
        <dbReference type="EMBL" id="AAK57149.1"/>
    </source>
</evidence>
<dbReference type="GO" id="GO:0016787">
    <property type="term" value="F:hydrolase activity"/>
    <property type="evidence" value="ECO:0007669"/>
    <property type="project" value="UniProtKB-KW"/>
</dbReference>
<protein>
    <submittedName>
        <fullName evidence="7">T105</fullName>
    </submittedName>
</protein>
<keyword evidence="2" id="KW-0378">Hydrolase</keyword>
<feature type="region of interest" description="Disordered" evidence="5">
    <location>
        <begin position="542"/>
        <end position="569"/>
    </location>
</feature>